<evidence type="ECO:0000256" key="6">
    <source>
        <dbReference type="SAM" id="MobiDB-lite"/>
    </source>
</evidence>
<keyword evidence="4" id="KW-0804">Transcription</keyword>
<dbReference type="InterPro" id="IPR050815">
    <property type="entry name" value="TF_fung"/>
</dbReference>
<keyword evidence="3" id="KW-0805">Transcription regulation</keyword>
<dbReference type="GO" id="GO:0008270">
    <property type="term" value="F:zinc ion binding"/>
    <property type="evidence" value="ECO:0007669"/>
    <property type="project" value="InterPro"/>
</dbReference>
<evidence type="ECO:0000256" key="5">
    <source>
        <dbReference type="ARBA" id="ARBA00023242"/>
    </source>
</evidence>
<dbReference type="Proteomes" id="UP000279259">
    <property type="component" value="Unassembled WGS sequence"/>
</dbReference>
<dbReference type="GO" id="GO:0005634">
    <property type="term" value="C:nucleus"/>
    <property type="evidence" value="ECO:0007669"/>
    <property type="project" value="UniProtKB-SubCell"/>
</dbReference>
<evidence type="ECO:0000256" key="4">
    <source>
        <dbReference type="ARBA" id="ARBA00023163"/>
    </source>
</evidence>
<dbReference type="STRING" id="1890683.A0A427YF43"/>
<evidence type="ECO:0000259" key="7">
    <source>
        <dbReference type="PROSITE" id="PS50048"/>
    </source>
</evidence>
<keyword evidence="5" id="KW-0539">Nucleus</keyword>
<dbReference type="CDD" id="cd00067">
    <property type="entry name" value="GAL4"/>
    <property type="match status" value="2"/>
</dbReference>
<gene>
    <name evidence="8" type="ORF">EHS25_002247</name>
</gene>
<protein>
    <recommendedName>
        <fullName evidence="7">Zn(2)-C6 fungal-type domain-containing protein</fullName>
    </recommendedName>
</protein>
<proteinExistence type="predicted"/>
<dbReference type="PROSITE" id="PS00463">
    <property type="entry name" value="ZN2_CY6_FUNGAL_1"/>
    <property type="match status" value="1"/>
</dbReference>
<comment type="subcellular location">
    <subcellularLocation>
        <location evidence="1">Nucleus</location>
    </subcellularLocation>
</comment>
<organism evidence="8 9">
    <name type="scientific">Saitozyma podzolica</name>
    <dbReference type="NCBI Taxonomy" id="1890683"/>
    <lineage>
        <taxon>Eukaryota</taxon>
        <taxon>Fungi</taxon>
        <taxon>Dikarya</taxon>
        <taxon>Basidiomycota</taxon>
        <taxon>Agaricomycotina</taxon>
        <taxon>Tremellomycetes</taxon>
        <taxon>Tremellales</taxon>
        <taxon>Trimorphomycetaceae</taxon>
        <taxon>Saitozyma</taxon>
    </lineage>
</organism>
<dbReference type="PANTHER" id="PTHR47338">
    <property type="entry name" value="ZN(II)2CYS6 TRANSCRIPTION FACTOR (EUROFUNG)-RELATED"/>
    <property type="match status" value="1"/>
</dbReference>
<dbReference type="SMART" id="SM00066">
    <property type="entry name" value="GAL4"/>
    <property type="match status" value="2"/>
</dbReference>
<dbReference type="InterPro" id="IPR036864">
    <property type="entry name" value="Zn2-C6_fun-type_DNA-bd_sf"/>
</dbReference>
<dbReference type="PANTHER" id="PTHR47338:SF7">
    <property type="entry name" value="ZN(II)2CYS6 TRANSCRIPTION FACTOR (EUROFUNG)"/>
    <property type="match status" value="1"/>
</dbReference>
<dbReference type="Gene3D" id="4.10.240.10">
    <property type="entry name" value="Zn(2)-C6 fungal-type DNA-binding domain"/>
    <property type="match status" value="2"/>
</dbReference>
<evidence type="ECO:0000313" key="9">
    <source>
        <dbReference type="Proteomes" id="UP000279259"/>
    </source>
</evidence>
<dbReference type="GO" id="GO:0006351">
    <property type="term" value="P:DNA-templated transcription"/>
    <property type="evidence" value="ECO:0007669"/>
    <property type="project" value="InterPro"/>
</dbReference>
<feature type="domain" description="Zn(2)-C6 fungal-type" evidence="7">
    <location>
        <begin position="2"/>
        <end position="32"/>
    </location>
</feature>
<evidence type="ECO:0000256" key="2">
    <source>
        <dbReference type="ARBA" id="ARBA00022723"/>
    </source>
</evidence>
<dbReference type="PROSITE" id="PS50048">
    <property type="entry name" value="ZN2_CY6_FUNGAL_2"/>
    <property type="match status" value="2"/>
</dbReference>
<name>A0A427YF43_9TREE</name>
<feature type="region of interest" description="Disordered" evidence="6">
    <location>
        <begin position="92"/>
        <end position="126"/>
    </location>
</feature>
<dbReference type="InterPro" id="IPR007219">
    <property type="entry name" value="XnlR_reg_dom"/>
</dbReference>
<feature type="domain" description="Zn(2)-C6 fungal-type" evidence="7">
    <location>
        <begin position="55"/>
        <end position="90"/>
    </location>
</feature>
<keyword evidence="2" id="KW-0479">Metal-binding</keyword>
<dbReference type="SUPFAM" id="SSF57701">
    <property type="entry name" value="Zn2/Cys6 DNA-binding domain"/>
    <property type="match status" value="2"/>
</dbReference>
<dbReference type="OrthoDB" id="5419315at2759"/>
<dbReference type="GO" id="GO:0003677">
    <property type="term" value="F:DNA binding"/>
    <property type="evidence" value="ECO:0007669"/>
    <property type="project" value="InterPro"/>
</dbReference>
<reference evidence="8 9" key="1">
    <citation type="submission" date="2018-11" db="EMBL/GenBank/DDBJ databases">
        <title>Genome sequence of Saitozyma podzolica DSM 27192.</title>
        <authorList>
            <person name="Aliyu H."/>
            <person name="Gorte O."/>
            <person name="Ochsenreither K."/>
        </authorList>
    </citation>
    <scope>NUCLEOTIDE SEQUENCE [LARGE SCALE GENOMIC DNA]</scope>
    <source>
        <strain evidence="8 9">DSM 27192</strain>
    </source>
</reference>
<dbReference type="AlphaFoldDB" id="A0A427YF43"/>
<accession>A0A427YF43</accession>
<dbReference type="CDD" id="cd12148">
    <property type="entry name" value="fungal_TF_MHR"/>
    <property type="match status" value="1"/>
</dbReference>
<dbReference type="EMBL" id="RSCD01000013">
    <property type="protein sequence ID" value="RSH89696.1"/>
    <property type="molecule type" value="Genomic_DNA"/>
</dbReference>
<dbReference type="GO" id="GO:0000981">
    <property type="term" value="F:DNA-binding transcription factor activity, RNA polymerase II-specific"/>
    <property type="evidence" value="ECO:0007669"/>
    <property type="project" value="InterPro"/>
</dbReference>
<dbReference type="Pfam" id="PF04082">
    <property type="entry name" value="Fungal_trans"/>
    <property type="match status" value="1"/>
</dbReference>
<evidence type="ECO:0000256" key="3">
    <source>
        <dbReference type="ARBA" id="ARBA00023015"/>
    </source>
</evidence>
<dbReference type="Pfam" id="PF00172">
    <property type="entry name" value="Zn_clus"/>
    <property type="match status" value="2"/>
</dbReference>
<keyword evidence="9" id="KW-1185">Reference proteome</keyword>
<evidence type="ECO:0000313" key="8">
    <source>
        <dbReference type="EMBL" id="RSH89696.1"/>
    </source>
</evidence>
<comment type="caution">
    <text evidence="8">The sequence shown here is derived from an EMBL/GenBank/DDBJ whole genome shotgun (WGS) entry which is preliminary data.</text>
</comment>
<dbReference type="InterPro" id="IPR001138">
    <property type="entry name" value="Zn2Cys6_DnaBD"/>
</dbReference>
<evidence type="ECO:0000256" key="1">
    <source>
        <dbReference type="ARBA" id="ARBA00004123"/>
    </source>
</evidence>
<sequence length="528" mass="58640">MGCLTCRARRVLCDDQAPTCDGCRLTGFDCLWPGSTAGSEAPSPPPPATDRARLACSICRTRKIRCSGPIGDERNGTCSRCQRLSLQCTWPGAPPQRRRKRGPPTHLEPQLNVPATTEKEDDSGVLPMRGVESADFSSLPEAPTLSTPSSWDAILGNRSELLLHVQSYFSTVHYYGFLTFIHEPSFYQLLDKGAAPRELTLMLVVCSLHFANGTPAALSRACTVYSEVFKTIQDNVFQRNDAVHLMTLLLARVYEAARGNFVASWTMCGLIVRTMQFLSLHTFDETYNTQAPTVRHNPLLKPEALRRVAWAVFYLDTLADTGQHGVHLVTDTAFRIQLPCDEASFVRGIEVETARLHDLRCSVPNPLTALSPNGEGPSHVGISGHLMRTAAMRRRVLHFDSLIQHSTDSSAKILADLADFEQHLRKVISDLPDDLAYSDHNLFVQARRLPAFLFLHLLRHNCFLMLAQARLNVCSRDPSLKDFALSVCRERIRHAIPVSRIVADIIRLGVNCSPAVGVQAYTSLEILF</sequence>